<dbReference type="OrthoDB" id="372909at2759"/>
<keyword evidence="2" id="KW-0812">Transmembrane</keyword>
<feature type="transmembrane region" description="Helical" evidence="2">
    <location>
        <begin position="263"/>
        <end position="283"/>
    </location>
</feature>
<dbReference type="EMBL" id="KL446954">
    <property type="protein sequence ID" value="KEG00748.1"/>
    <property type="molecule type" value="Genomic_DNA"/>
</dbReference>
<evidence type="ECO:0000313" key="4">
    <source>
        <dbReference type="Proteomes" id="UP000030681"/>
    </source>
</evidence>
<feature type="coiled-coil region" evidence="1">
    <location>
        <begin position="167"/>
        <end position="212"/>
    </location>
</feature>
<evidence type="ECO:0000313" key="3">
    <source>
        <dbReference type="EMBL" id="KEG00748.1"/>
    </source>
</evidence>
<keyword evidence="1" id="KW-0175">Coiled coil</keyword>
<dbReference type="AlphaFoldDB" id="A0A081IAP0"/>
<evidence type="ECO:0008006" key="5">
    <source>
        <dbReference type="Google" id="ProtNLM"/>
    </source>
</evidence>
<accession>A0A081IAP0</accession>
<reference evidence="3 4" key="1">
    <citation type="submission" date="2013-02" db="EMBL/GenBank/DDBJ databases">
        <title>The Genome Sequence of Plasmodium vinckei vinckei.</title>
        <authorList>
            <consortium name="The Broad Institute Genome Sequencing Platform"/>
            <consortium name="The Broad Institute Genome Sequencing Center for Infectious Disease"/>
            <person name="Neafsey D."/>
            <person name="Cheeseman I."/>
            <person name="Volkman S."/>
            <person name="Adams J."/>
            <person name="Walker B."/>
            <person name="Young S.K."/>
            <person name="Zeng Q."/>
            <person name="Gargeya S."/>
            <person name="Fitzgerald M."/>
            <person name="Haas B."/>
            <person name="Abouelleil A."/>
            <person name="Alvarado L."/>
            <person name="Arachchi H.M."/>
            <person name="Berlin A.M."/>
            <person name="Chapman S.B."/>
            <person name="Dewar J."/>
            <person name="Goldberg J."/>
            <person name="Griggs A."/>
            <person name="Gujja S."/>
            <person name="Hansen M."/>
            <person name="Howarth C."/>
            <person name="Imamovic A."/>
            <person name="Larimer J."/>
            <person name="McCowan C."/>
            <person name="Murphy C."/>
            <person name="Neiman D."/>
            <person name="Pearson M."/>
            <person name="Priest M."/>
            <person name="Roberts A."/>
            <person name="Saif S."/>
            <person name="Shea T."/>
            <person name="Sisk P."/>
            <person name="Sykes S."/>
            <person name="Wortman J."/>
            <person name="Nusbaum C."/>
            <person name="Birren B."/>
        </authorList>
    </citation>
    <scope>NUCLEOTIDE SEQUENCE [LARGE SCALE GENOMIC DNA]</scope>
    <source>
        <strain evidence="4">vinckei</strain>
    </source>
</reference>
<dbReference type="KEGG" id="pvv:PVVCY_0702150"/>
<protein>
    <recommendedName>
        <fullName evidence="5">Apical merozoite protein</fullName>
    </recommendedName>
</protein>
<gene>
    <name evidence="3" type="ORF">YYE_04194</name>
</gene>
<sequence length="284" mass="33507">MNYNFLFLSILIINIFSTHLIIKCNKVKLSSKRKANQDALTPNEPDYMNQNIIEGETIQNRVEKNNKVDINTLKLLHNPVENNKENINEGKIDNGKNNIEHQLNYDKNNSTNSENVNTNVNHIDNVLNEYDHTKEMEKRTKSYEDMELLEKNSKILQNDIHSWITAVHNIEEKTSKLKNMKNELLNNITSLNKTLLEEIENINEIKKLQNEQNEIFSENFLYFFPSMPEKFQKSVEKDYNILNYLEIYNKQDNLKKLDKGSSCSSMFSLFSYLILFLVTFFFFI</sequence>
<evidence type="ECO:0000256" key="2">
    <source>
        <dbReference type="SAM" id="Phobius"/>
    </source>
</evidence>
<proteinExistence type="predicted"/>
<dbReference type="Proteomes" id="UP000030681">
    <property type="component" value="Unassembled WGS sequence"/>
</dbReference>
<keyword evidence="2" id="KW-0472">Membrane</keyword>
<dbReference type="GeneID" id="19962400"/>
<name>A0A081IAP0_PLAVN</name>
<evidence type="ECO:0000256" key="1">
    <source>
        <dbReference type="SAM" id="Coils"/>
    </source>
</evidence>
<organism evidence="3 4">
    <name type="scientific">Plasmodium vinckei vinckei</name>
    <dbReference type="NCBI Taxonomy" id="54757"/>
    <lineage>
        <taxon>Eukaryota</taxon>
        <taxon>Sar</taxon>
        <taxon>Alveolata</taxon>
        <taxon>Apicomplexa</taxon>
        <taxon>Aconoidasida</taxon>
        <taxon>Haemosporida</taxon>
        <taxon>Plasmodiidae</taxon>
        <taxon>Plasmodium</taxon>
        <taxon>Plasmodium (Vinckeia)</taxon>
    </lineage>
</organism>
<keyword evidence="2" id="KW-1133">Transmembrane helix</keyword>
<dbReference type="RefSeq" id="XP_008626057.2">
    <property type="nucleotide sequence ID" value="XM_008627835.2"/>
</dbReference>
<feature type="transmembrane region" description="Helical" evidence="2">
    <location>
        <begin position="6"/>
        <end position="24"/>
    </location>
</feature>